<keyword evidence="4" id="KW-1185">Reference proteome</keyword>
<accession>A0A0S4JHH8</accession>
<feature type="transmembrane region" description="Helical" evidence="2">
    <location>
        <begin position="12"/>
        <end position="34"/>
    </location>
</feature>
<evidence type="ECO:0000256" key="1">
    <source>
        <dbReference type="SAM" id="MobiDB-lite"/>
    </source>
</evidence>
<proteinExistence type="predicted"/>
<evidence type="ECO:0000256" key="2">
    <source>
        <dbReference type="SAM" id="Phobius"/>
    </source>
</evidence>
<reference evidence="4" key="1">
    <citation type="submission" date="2015-09" db="EMBL/GenBank/DDBJ databases">
        <authorList>
            <consortium name="Pathogen Informatics"/>
        </authorList>
    </citation>
    <scope>NUCLEOTIDE SEQUENCE [LARGE SCALE GENOMIC DNA]</scope>
    <source>
        <strain evidence="4">Lake Konstanz</strain>
    </source>
</reference>
<keyword evidence="2" id="KW-1133">Transmembrane helix</keyword>
<evidence type="ECO:0000313" key="3">
    <source>
        <dbReference type="EMBL" id="CUG88907.1"/>
    </source>
</evidence>
<dbReference type="Proteomes" id="UP000051952">
    <property type="component" value="Unassembled WGS sequence"/>
</dbReference>
<evidence type="ECO:0000313" key="4">
    <source>
        <dbReference type="Proteomes" id="UP000051952"/>
    </source>
</evidence>
<dbReference type="AlphaFoldDB" id="A0A0S4JHH8"/>
<keyword evidence="2" id="KW-0812">Transmembrane</keyword>
<keyword evidence="2" id="KW-0472">Membrane</keyword>
<sequence length="684" mass="77303">MAPLGAKRSTGSLIAVVLLVPAALLIVYGGWMFLRVEPQSMLDEAEEIFPQHRRSKWTQRSSSSSDRLDAPPVTFPDRVLQSSSSVSRFGTSQQQQQQFKRCNEGSDYHEWFVKVLYDNFGRVVAEAVYDPELFNVMVNTLEDRGGDIYKWPHDDDYVIRDINEHPSNPSTFDSAPKMLWWTKRWTSVALSKISRDAELQRLFERLCADPAHEVKMRLLEKTTVQAIGAQVQYFFTVMQLIVDAMLSKETRNIFTSLVKEHQGMDVLVLLSGTITSETSLGEVERMMQSTVSVADVVRKRLNSVQHEPVKNSQSLFPLRYDDLPYDKSMPYNGKFWTMLRPTAGCSSLIRICENAEGCRLLCNAEYILYAGRRGSRKDAPSVGESPPLSQTTTPYHHRIMGMGCNNEYDWELSFLALFSGTAALSKEKAHQIGWITSMDCTITIHPGNRQWKVPQALQNAPIGYTGASLCGGARNGGNEIGPKGLKSLQRNIESTWGESAAKDLPIVRFKANPDALLAAHSSKKEEEVMTFKMSLRRGAFGRDLVSPRWFDALTMFKVDIEGSEWKYIPAWIRGELHNIRTHAPANTFAKGSTEAIDYATAAPDFFTVSLFSLEFHRIGMGEPPGYTTASALRAHWLSLQTYALGFIMVAHEKNEWGHCCYENTYIHVRHFIKSEMWMALRDDL</sequence>
<dbReference type="EMBL" id="CYKH01001683">
    <property type="protein sequence ID" value="CUG88907.1"/>
    <property type="molecule type" value="Genomic_DNA"/>
</dbReference>
<protein>
    <submittedName>
        <fullName evidence="3">Membrane-associated protein, putative</fullName>
    </submittedName>
</protein>
<feature type="region of interest" description="Disordered" evidence="1">
    <location>
        <begin position="53"/>
        <end position="74"/>
    </location>
</feature>
<gene>
    <name evidence="3" type="ORF">BSAL_18170</name>
</gene>
<dbReference type="VEuPathDB" id="TriTrypDB:BSAL_18170"/>
<organism evidence="3 4">
    <name type="scientific">Bodo saltans</name>
    <name type="common">Flagellated protozoan</name>
    <dbReference type="NCBI Taxonomy" id="75058"/>
    <lineage>
        <taxon>Eukaryota</taxon>
        <taxon>Discoba</taxon>
        <taxon>Euglenozoa</taxon>
        <taxon>Kinetoplastea</taxon>
        <taxon>Metakinetoplastina</taxon>
        <taxon>Eubodonida</taxon>
        <taxon>Bodonidae</taxon>
        <taxon>Bodo</taxon>
    </lineage>
</organism>
<name>A0A0S4JHH8_BODSA</name>